<dbReference type="SUPFAM" id="SSF48498">
    <property type="entry name" value="Tetracyclin repressor-like, C-terminal domain"/>
    <property type="match status" value="1"/>
</dbReference>
<keyword evidence="1" id="KW-0805">Transcription regulation</keyword>
<sequence length="200" mass="22044">MAHIDRDAKGDGSAKKLTTEERIYASVLRIAQREGFSATSIDAVVADSGVAKTTIYRRYADRKEMLVDALDNIAISIPNIVDYYSEDDALTKEAFREYITELGSFIEDNVGTRVFGSLIASADPLVVAWRERFEEAFYDRFIEDIEDAQTKGTLRPEADPGVVGAMVVGAVILRSTFNVGSAKLQAKRITEVLWPVIGVS</sequence>
<name>A0ABX4H922_9CORY</name>
<dbReference type="Pfam" id="PF00440">
    <property type="entry name" value="TetR_N"/>
    <property type="match status" value="1"/>
</dbReference>
<keyword evidence="3" id="KW-0804">Transcription</keyword>
<proteinExistence type="predicted"/>
<protein>
    <submittedName>
        <fullName evidence="6">TetR family transcriptional regulator</fullName>
    </submittedName>
</protein>
<reference evidence="6 7" key="1">
    <citation type="submission" date="2017-08" db="EMBL/GenBank/DDBJ databases">
        <title>Whole genome sequences of 6 clinical strains closest to Corynebacterium imitans.</title>
        <authorList>
            <person name="Bernier A.-M."/>
            <person name="Burdz T."/>
            <person name="Bernard K."/>
        </authorList>
    </citation>
    <scope>NUCLEOTIDE SEQUENCE [LARGE SCALE GENOMIC DNA]</scope>
    <source>
        <strain evidence="6 7">NML93-0607</strain>
    </source>
</reference>
<dbReference type="Proteomes" id="UP000218281">
    <property type="component" value="Unassembled WGS sequence"/>
</dbReference>
<dbReference type="EMBL" id="NSGO01000007">
    <property type="protein sequence ID" value="PAT05698.1"/>
    <property type="molecule type" value="Genomic_DNA"/>
</dbReference>
<evidence type="ECO:0000313" key="7">
    <source>
        <dbReference type="Proteomes" id="UP000218281"/>
    </source>
</evidence>
<dbReference type="PANTHER" id="PTHR30055:SF234">
    <property type="entry name" value="HTH-TYPE TRANSCRIPTIONAL REGULATOR BETI"/>
    <property type="match status" value="1"/>
</dbReference>
<comment type="caution">
    <text evidence="6">The sequence shown here is derived from an EMBL/GenBank/DDBJ whole genome shotgun (WGS) entry which is preliminary data.</text>
</comment>
<accession>A0ABX4H922</accession>
<feature type="DNA-binding region" description="H-T-H motif" evidence="4">
    <location>
        <begin position="40"/>
        <end position="59"/>
    </location>
</feature>
<dbReference type="PROSITE" id="PS50977">
    <property type="entry name" value="HTH_TETR_2"/>
    <property type="match status" value="1"/>
</dbReference>
<evidence type="ECO:0000256" key="2">
    <source>
        <dbReference type="ARBA" id="ARBA00023125"/>
    </source>
</evidence>
<dbReference type="InterPro" id="IPR050109">
    <property type="entry name" value="HTH-type_TetR-like_transc_reg"/>
</dbReference>
<organism evidence="6 7">
    <name type="scientific">Corynebacterium hadale</name>
    <dbReference type="NCBI Taxonomy" id="2026255"/>
    <lineage>
        <taxon>Bacteria</taxon>
        <taxon>Bacillati</taxon>
        <taxon>Actinomycetota</taxon>
        <taxon>Actinomycetes</taxon>
        <taxon>Mycobacteriales</taxon>
        <taxon>Corynebacteriaceae</taxon>
        <taxon>Corynebacterium</taxon>
    </lineage>
</organism>
<keyword evidence="7" id="KW-1185">Reference proteome</keyword>
<evidence type="ECO:0000256" key="1">
    <source>
        <dbReference type="ARBA" id="ARBA00023015"/>
    </source>
</evidence>
<dbReference type="InterPro" id="IPR036271">
    <property type="entry name" value="Tet_transcr_reg_TetR-rel_C_sf"/>
</dbReference>
<feature type="domain" description="HTH tetR-type" evidence="5">
    <location>
        <begin position="17"/>
        <end position="77"/>
    </location>
</feature>
<evidence type="ECO:0000259" key="5">
    <source>
        <dbReference type="PROSITE" id="PS50977"/>
    </source>
</evidence>
<gene>
    <name evidence="6" type="ORF">CKJ81_07525</name>
</gene>
<dbReference type="InterPro" id="IPR001647">
    <property type="entry name" value="HTH_TetR"/>
</dbReference>
<dbReference type="Gene3D" id="1.10.357.10">
    <property type="entry name" value="Tetracycline Repressor, domain 2"/>
    <property type="match status" value="1"/>
</dbReference>
<evidence type="ECO:0000256" key="3">
    <source>
        <dbReference type="ARBA" id="ARBA00023163"/>
    </source>
</evidence>
<dbReference type="SUPFAM" id="SSF46689">
    <property type="entry name" value="Homeodomain-like"/>
    <property type="match status" value="1"/>
</dbReference>
<dbReference type="PANTHER" id="PTHR30055">
    <property type="entry name" value="HTH-TYPE TRANSCRIPTIONAL REGULATOR RUTR"/>
    <property type="match status" value="1"/>
</dbReference>
<evidence type="ECO:0000256" key="4">
    <source>
        <dbReference type="PROSITE-ProRule" id="PRU00335"/>
    </source>
</evidence>
<evidence type="ECO:0000313" key="6">
    <source>
        <dbReference type="EMBL" id="PAT05698.1"/>
    </source>
</evidence>
<dbReference type="RefSeq" id="WP_095535862.1">
    <property type="nucleotide sequence ID" value="NZ_JAKRDG010000019.1"/>
</dbReference>
<dbReference type="InterPro" id="IPR009057">
    <property type="entry name" value="Homeodomain-like_sf"/>
</dbReference>
<keyword evidence="2 4" id="KW-0238">DNA-binding</keyword>